<reference evidence="1 2" key="1">
    <citation type="submission" date="2019-01" db="EMBL/GenBank/DDBJ databases">
        <authorList>
            <person name="Chen W.-M."/>
        </authorList>
    </citation>
    <scope>NUCLEOTIDE SEQUENCE [LARGE SCALE GENOMIC DNA]</scope>
    <source>
        <strain evidence="1 2">HPM-16</strain>
    </source>
</reference>
<sequence>MTYHAIGATLLSAAILSGCMGSQSQPTVSDQAYYVIDTRSGHICQQRSRECIRLSIVASQNGSLAPVESAYGQRIVGPNYPRSLMNMLLAPKDGSYTAKPLDESGKRYALPRNAKTDKAWTTLNNLYNRIYDSY</sequence>
<evidence type="ECO:0000313" key="2">
    <source>
        <dbReference type="Proteomes" id="UP000282818"/>
    </source>
</evidence>
<dbReference type="EMBL" id="SACQ01000005">
    <property type="protein sequence ID" value="RVU30183.1"/>
    <property type="molecule type" value="Genomic_DNA"/>
</dbReference>
<dbReference type="Proteomes" id="UP000282818">
    <property type="component" value="Unassembled WGS sequence"/>
</dbReference>
<evidence type="ECO:0000313" key="1">
    <source>
        <dbReference type="EMBL" id="RVU30183.1"/>
    </source>
</evidence>
<keyword evidence="2" id="KW-1185">Reference proteome</keyword>
<gene>
    <name evidence="1" type="ORF">EOE65_11015</name>
</gene>
<dbReference type="AlphaFoldDB" id="A0A437Q737"/>
<comment type="caution">
    <text evidence="1">The sequence shown here is derived from an EMBL/GenBank/DDBJ whole genome shotgun (WGS) entry which is preliminary data.</text>
</comment>
<organism evidence="1 2">
    <name type="scientific">Neptunomonas marina</name>
    <dbReference type="NCBI Taxonomy" id="1815562"/>
    <lineage>
        <taxon>Bacteria</taxon>
        <taxon>Pseudomonadati</taxon>
        <taxon>Pseudomonadota</taxon>
        <taxon>Gammaproteobacteria</taxon>
        <taxon>Oceanospirillales</taxon>
        <taxon>Oceanospirillaceae</taxon>
        <taxon>Neptunomonas</taxon>
    </lineage>
</organism>
<accession>A0A437Q737</accession>
<protein>
    <submittedName>
        <fullName evidence="1">Uncharacterized protein</fullName>
    </submittedName>
</protein>
<dbReference type="RefSeq" id="WP_127694379.1">
    <property type="nucleotide sequence ID" value="NZ_SACQ01000005.1"/>
</dbReference>
<name>A0A437Q737_9GAMM</name>
<proteinExistence type="predicted"/>